<evidence type="ECO:0000313" key="2">
    <source>
        <dbReference type="Proteomes" id="UP000193986"/>
    </source>
</evidence>
<dbReference type="EMBL" id="MCFC01000066">
    <property type="protein sequence ID" value="ORY24582.1"/>
    <property type="molecule type" value="Genomic_DNA"/>
</dbReference>
<dbReference type="AlphaFoldDB" id="A0A1Y2APX7"/>
<organism evidence="1 2">
    <name type="scientific">Naematelia encephala</name>
    <dbReference type="NCBI Taxonomy" id="71784"/>
    <lineage>
        <taxon>Eukaryota</taxon>
        <taxon>Fungi</taxon>
        <taxon>Dikarya</taxon>
        <taxon>Basidiomycota</taxon>
        <taxon>Agaricomycotina</taxon>
        <taxon>Tremellomycetes</taxon>
        <taxon>Tremellales</taxon>
        <taxon>Naemateliaceae</taxon>
        <taxon>Naematelia</taxon>
    </lineage>
</organism>
<gene>
    <name evidence="1" type="ORF">BCR39DRAFT_590548</name>
</gene>
<comment type="caution">
    <text evidence="1">The sequence shown here is derived from an EMBL/GenBank/DDBJ whole genome shotgun (WGS) entry which is preliminary data.</text>
</comment>
<protein>
    <submittedName>
        <fullName evidence="1">Uncharacterized protein</fullName>
    </submittedName>
</protein>
<proteinExistence type="predicted"/>
<dbReference type="Proteomes" id="UP000193986">
    <property type="component" value="Unassembled WGS sequence"/>
</dbReference>
<accession>A0A1Y2APX7</accession>
<sequence length="122" mass="13051">MIRDPQFNFLYAAQPAPWGASHITSVGYLVPLSALHSEIPSNSVQGSLDSPLDKSPEERLEAHVSSVQFVEGTWTQVSGTGSTSTEQDIISPVSPVSPLTASLPVTPSTPMFYLAPIPEEDK</sequence>
<name>A0A1Y2APX7_9TREE</name>
<reference evidence="1 2" key="1">
    <citation type="submission" date="2016-07" db="EMBL/GenBank/DDBJ databases">
        <title>Pervasive Adenine N6-methylation of Active Genes in Fungi.</title>
        <authorList>
            <consortium name="DOE Joint Genome Institute"/>
            <person name="Mondo S.J."/>
            <person name="Dannebaum R.O."/>
            <person name="Kuo R.C."/>
            <person name="Labutti K."/>
            <person name="Haridas S."/>
            <person name="Kuo A."/>
            <person name="Salamov A."/>
            <person name="Ahrendt S.R."/>
            <person name="Lipzen A."/>
            <person name="Sullivan W."/>
            <person name="Andreopoulos W.B."/>
            <person name="Clum A."/>
            <person name="Lindquist E."/>
            <person name="Daum C."/>
            <person name="Ramamoorthy G.K."/>
            <person name="Gryganskyi A."/>
            <person name="Culley D."/>
            <person name="Magnuson J.K."/>
            <person name="James T.Y."/>
            <person name="O'Malley M.A."/>
            <person name="Stajich J.E."/>
            <person name="Spatafora J.W."/>
            <person name="Visel A."/>
            <person name="Grigoriev I.V."/>
        </authorList>
    </citation>
    <scope>NUCLEOTIDE SEQUENCE [LARGE SCALE GENOMIC DNA]</scope>
    <source>
        <strain evidence="1 2">68-887.2</strain>
    </source>
</reference>
<dbReference type="InParanoid" id="A0A1Y2APX7"/>
<evidence type="ECO:0000313" key="1">
    <source>
        <dbReference type="EMBL" id="ORY24582.1"/>
    </source>
</evidence>
<keyword evidence="2" id="KW-1185">Reference proteome</keyword>